<protein>
    <submittedName>
        <fullName evidence="1">16200_t:CDS:1</fullName>
    </submittedName>
</protein>
<comment type="caution">
    <text evidence="1">The sequence shown here is derived from an EMBL/GenBank/DDBJ whole genome shotgun (WGS) entry which is preliminary data.</text>
</comment>
<keyword evidence="2" id="KW-1185">Reference proteome</keyword>
<sequence>STRYVGPASLLLIDSYEEQIIPQRQDDLSAVEAYLKVLPNPEIADSLIDIYFQKIYRHFPHLRKKVVLDCLKELSTPQQFLLLNTIFFAASPFHSDENLRDGGIYHQ</sequence>
<accession>A0A9N9P3S9</accession>
<evidence type="ECO:0000313" key="1">
    <source>
        <dbReference type="EMBL" id="CAG8781954.1"/>
    </source>
</evidence>
<dbReference type="EMBL" id="CAJVPV010053452">
    <property type="protein sequence ID" value="CAG8781954.1"/>
    <property type="molecule type" value="Genomic_DNA"/>
</dbReference>
<gene>
    <name evidence="1" type="ORF">AMORRO_LOCUS17395</name>
</gene>
<feature type="non-terminal residue" evidence="1">
    <location>
        <position position="1"/>
    </location>
</feature>
<organism evidence="1 2">
    <name type="scientific">Acaulospora morrowiae</name>
    <dbReference type="NCBI Taxonomy" id="94023"/>
    <lineage>
        <taxon>Eukaryota</taxon>
        <taxon>Fungi</taxon>
        <taxon>Fungi incertae sedis</taxon>
        <taxon>Mucoromycota</taxon>
        <taxon>Glomeromycotina</taxon>
        <taxon>Glomeromycetes</taxon>
        <taxon>Diversisporales</taxon>
        <taxon>Acaulosporaceae</taxon>
        <taxon>Acaulospora</taxon>
    </lineage>
</organism>
<proteinExistence type="predicted"/>
<dbReference type="AlphaFoldDB" id="A0A9N9P3S9"/>
<dbReference type="CDD" id="cd12148">
    <property type="entry name" value="fungal_TF_MHR"/>
    <property type="match status" value="1"/>
</dbReference>
<evidence type="ECO:0000313" key="2">
    <source>
        <dbReference type="Proteomes" id="UP000789342"/>
    </source>
</evidence>
<name>A0A9N9P3S9_9GLOM</name>
<dbReference type="Proteomes" id="UP000789342">
    <property type="component" value="Unassembled WGS sequence"/>
</dbReference>
<reference evidence="1" key="1">
    <citation type="submission" date="2021-06" db="EMBL/GenBank/DDBJ databases">
        <authorList>
            <person name="Kallberg Y."/>
            <person name="Tangrot J."/>
            <person name="Rosling A."/>
        </authorList>
    </citation>
    <scope>NUCLEOTIDE SEQUENCE</scope>
    <source>
        <strain evidence="1">CL551</strain>
    </source>
</reference>
<dbReference type="OrthoDB" id="2154091at2759"/>
<feature type="non-terminal residue" evidence="1">
    <location>
        <position position="107"/>
    </location>
</feature>